<dbReference type="Gene3D" id="3.90.1150.10">
    <property type="entry name" value="Aspartate Aminotransferase, domain 1"/>
    <property type="match status" value="1"/>
</dbReference>
<dbReference type="AlphaFoldDB" id="A0A317EFN9"/>
<keyword evidence="2 3" id="KW-0663">Pyridoxal phosphate</keyword>
<feature type="modified residue" description="N6-(pyridoxal phosphate)lysine" evidence="2">
    <location>
        <position position="195"/>
    </location>
</feature>
<dbReference type="InterPro" id="IPR000653">
    <property type="entry name" value="DegT/StrS_aminotransferase"/>
</dbReference>
<dbReference type="Gene3D" id="3.40.640.10">
    <property type="entry name" value="Type I PLP-dependent aspartate aminotransferase-like (Major domain)"/>
    <property type="match status" value="1"/>
</dbReference>
<sequence>MTTPPIPFIDLKTQRARMGSAVDEAILKVVNHGAYIMGPEVIELERQLGEFCGAKHVLSCANGTDALGLVLMAKGVGPGDAVFVPAFTFVATAEVVAWVGATPVFVDVDEDNFNMNPAHLAASIKWARDNGLRPVGVIPVDLFGQPADYQAILPIAEAEELWLMSDAAQSFGAKLNNRAVGTFGLATATSFFPAKPLGCYGDGGAVFTDDDELIEVLRSIRIHGQGSDKYENVRIGINGRLDTIQAAVLIEKLKLFPDEIEARDRVASRYNAGLADVARVPHLRAGTTSVWAQYTLVLNDRDKVAAACKAANVPTAIYYPIPLSHQLGYKHFPTGPGGVPVSERLSAGVLSLPMHPYLAPDVQDRIIDTVRQAI</sequence>
<evidence type="ECO:0000256" key="3">
    <source>
        <dbReference type="RuleBase" id="RU004508"/>
    </source>
</evidence>
<feature type="active site" description="Proton acceptor" evidence="1">
    <location>
        <position position="195"/>
    </location>
</feature>
<dbReference type="Pfam" id="PF01041">
    <property type="entry name" value="DegT_DnrJ_EryC1"/>
    <property type="match status" value="1"/>
</dbReference>
<dbReference type="GO" id="GO:0000271">
    <property type="term" value="P:polysaccharide biosynthetic process"/>
    <property type="evidence" value="ECO:0007669"/>
    <property type="project" value="TreeGrafter"/>
</dbReference>
<dbReference type="SUPFAM" id="SSF53383">
    <property type="entry name" value="PLP-dependent transferases"/>
    <property type="match status" value="1"/>
</dbReference>
<comment type="similarity">
    <text evidence="3">Belongs to the DegT/DnrJ/EryC1 family.</text>
</comment>
<keyword evidence="5" id="KW-1185">Reference proteome</keyword>
<dbReference type="OrthoDB" id="9768668at2"/>
<dbReference type="RefSeq" id="WP_109920036.1">
    <property type="nucleotide sequence ID" value="NZ_QGLF01000001.1"/>
</dbReference>
<name>A0A317EFN9_9PROT</name>
<dbReference type="EMBL" id="QGLF01000001">
    <property type="protein sequence ID" value="PWR24005.1"/>
    <property type="molecule type" value="Genomic_DNA"/>
</dbReference>
<gene>
    <name evidence="4" type="ORF">DKG75_05540</name>
</gene>
<dbReference type="PANTHER" id="PTHR30244:SF42">
    <property type="entry name" value="UDP-2-ACETAMIDO-2-DEOXY-3-OXO-D-GLUCURONATE AMINOTRANSFERASE"/>
    <property type="match status" value="1"/>
</dbReference>
<reference evidence="5" key="1">
    <citation type="submission" date="2018-05" db="EMBL/GenBank/DDBJ databases">
        <title>Zavarzinia sp. HR-AS.</title>
        <authorList>
            <person name="Lee Y."/>
            <person name="Jeon C.O."/>
        </authorList>
    </citation>
    <scope>NUCLEOTIDE SEQUENCE [LARGE SCALE GENOMIC DNA]</scope>
    <source>
        <strain evidence="5">DSM 1231</strain>
    </source>
</reference>
<dbReference type="InterPro" id="IPR015421">
    <property type="entry name" value="PyrdxlP-dep_Trfase_major"/>
</dbReference>
<evidence type="ECO:0000256" key="1">
    <source>
        <dbReference type="PIRSR" id="PIRSR000390-1"/>
    </source>
</evidence>
<comment type="caution">
    <text evidence="4">The sequence shown here is derived from an EMBL/GenBank/DDBJ whole genome shotgun (WGS) entry which is preliminary data.</text>
</comment>
<dbReference type="GO" id="GO:0030170">
    <property type="term" value="F:pyridoxal phosphate binding"/>
    <property type="evidence" value="ECO:0007669"/>
    <property type="project" value="TreeGrafter"/>
</dbReference>
<dbReference type="InterPro" id="IPR015422">
    <property type="entry name" value="PyrdxlP-dep_Trfase_small"/>
</dbReference>
<dbReference type="Proteomes" id="UP000246077">
    <property type="component" value="Unassembled WGS sequence"/>
</dbReference>
<evidence type="ECO:0000313" key="5">
    <source>
        <dbReference type="Proteomes" id="UP000246077"/>
    </source>
</evidence>
<evidence type="ECO:0000313" key="4">
    <source>
        <dbReference type="EMBL" id="PWR24005.1"/>
    </source>
</evidence>
<evidence type="ECO:0000256" key="2">
    <source>
        <dbReference type="PIRSR" id="PIRSR000390-2"/>
    </source>
</evidence>
<dbReference type="GO" id="GO:0008483">
    <property type="term" value="F:transaminase activity"/>
    <property type="evidence" value="ECO:0007669"/>
    <property type="project" value="UniProtKB-KW"/>
</dbReference>
<accession>A0A317EFN9</accession>
<proteinExistence type="inferred from homology"/>
<dbReference type="PANTHER" id="PTHR30244">
    <property type="entry name" value="TRANSAMINASE"/>
    <property type="match status" value="1"/>
</dbReference>
<organism evidence="4 5">
    <name type="scientific">Zavarzinia compransoris</name>
    <dbReference type="NCBI Taxonomy" id="1264899"/>
    <lineage>
        <taxon>Bacteria</taxon>
        <taxon>Pseudomonadati</taxon>
        <taxon>Pseudomonadota</taxon>
        <taxon>Alphaproteobacteria</taxon>
        <taxon>Rhodospirillales</taxon>
        <taxon>Zavarziniaceae</taxon>
        <taxon>Zavarzinia</taxon>
    </lineage>
</organism>
<keyword evidence="4" id="KW-0032">Aminotransferase</keyword>
<keyword evidence="4" id="KW-0808">Transferase</keyword>
<dbReference type="PIRSF" id="PIRSF000390">
    <property type="entry name" value="PLP_StrS"/>
    <property type="match status" value="1"/>
</dbReference>
<dbReference type="InterPro" id="IPR015424">
    <property type="entry name" value="PyrdxlP-dep_Trfase"/>
</dbReference>
<dbReference type="CDD" id="cd00616">
    <property type="entry name" value="AHBA_syn"/>
    <property type="match status" value="1"/>
</dbReference>
<protein>
    <submittedName>
        <fullName evidence="4">Aminotransferase DegT</fullName>
    </submittedName>
</protein>